<keyword evidence="2" id="KW-0808">Transferase</keyword>
<evidence type="ECO:0000313" key="3">
    <source>
        <dbReference type="Proteomes" id="UP001143545"/>
    </source>
</evidence>
<keyword evidence="3" id="KW-1185">Reference proteome</keyword>
<dbReference type="RefSeq" id="WP_281755911.1">
    <property type="nucleotide sequence ID" value="NZ_BRVP01000023.1"/>
</dbReference>
<name>A0A9W6EWD5_9FLAO</name>
<dbReference type="InterPro" id="IPR055259">
    <property type="entry name" value="YkvP/CgeB_Glyco_trans-like"/>
</dbReference>
<dbReference type="AlphaFoldDB" id="A0A9W6EWD5"/>
<dbReference type="EMBL" id="BRVP01000023">
    <property type="protein sequence ID" value="GLB53737.1"/>
    <property type="molecule type" value="Genomic_DNA"/>
</dbReference>
<evidence type="ECO:0000313" key="2">
    <source>
        <dbReference type="EMBL" id="GLB53737.1"/>
    </source>
</evidence>
<dbReference type="Gene3D" id="3.40.50.2000">
    <property type="entry name" value="Glycogen Phosphorylase B"/>
    <property type="match status" value="1"/>
</dbReference>
<gene>
    <name evidence="2" type="primary">wbsE</name>
    <name evidence="2" type="ORF">NBRC110019_27780</name>
</gene>
<comment type="caution">
    <text evidence="2">The sequence shown here is derived from an EMBL/GenBank/DDBJ whole genome shotgun (WGS) entry which is preliminary data.</text>
</comment>
<sequence length="382" mass="44292">MKILLLGEYSGFFNSLKEGLTTIGHDVILAGRKDGFKNYSVDISFEPEFSSKGFPFLLRKAIHKFTKIDMGVWEVFYLFKKASNRLKNFDVVFLINEQPLTKHYYTEKRILDFIFKHNKNVFLSACGDDYTYINYLLKNDLSHHVLSAYLKNPKALKTNYSHSLLYTTKNSKKLHEFVIQHVKGIIPGDYDYVMAYEGLPKVELLIPFPVRLQLFDYTPPIIDNKIIIFHGINKLNIHKKGNNYFIKALELIAKKYKDKVEIITAVSLPYNEYITKYNSCHILLDQANAYDQGYNALEAMAKGKVVFTGASKQWQDHYKLQEDTIAVHAVPNEELMAKKLSFLIENPDKILEISKNARAFIEQEHDCVKVAEKYINTWENSN</sequence>
<reference evidence="2" key="1">
    <citation type="submission" date="2022-07" db="EMBL/GenBank/DDBJ databases">
        <title>Taxonomy of Novel Oxalotrophic and Methylotrophic Bacteria.</title>
        <authorList>
            <person name="Sahin N."/>
            <person name="Tani A."/>
        </authorList>
    </citation>
    <scope>NUCLEOTIDE SEQUENCE</scope>
    <source>
        <strain evidence="2">AM327</strain>
    </source>
</reference>
<dbReference type="SUPFAM" id="SSF53756">
    <property type="entry name" value="UDP-Glycosyltransferase/glycogen phosphorylase"/>
    <property type="match status" value="1"/>
</dbReference>
<proteinExistence type="predicted"/>
<protein>
    <submittedName>
        <fullName evidence="2">Glycosyl transferase family 1</fullName>
    </submittedName>
</protein>
<evidence type="ECO:0000259" key="1">
    <source>
        <dbReference type="Pfam" id="PF13524"/>
    </source>
</evidence>
<organism evidence="2 3">
    <name type="scientific">Neptunitalea chrysea</name>
    <dbReference type="NCBI Taxonomy" id="1647581"/>
    <lineage>
        <taxon>Bacteria</taxon>
        <taxon>Pseudomonadati</taxon>
        <taxon>Bacteroidota</taxon>
        <taxon>Flavobacteriia</taxon>
        <taxon>Flavobacteriales</taxon>
        <taxon>Flavobacteriaceae</taxon>
        <taxon>Neptunitalea</taxon>
    </lineage>
</organism>
<dbReference type="Proteomes" id="UP001143545">
    <property type="component" value="Unassembled WGS sequence"/>
</dbReference>
<feature type="domain" description="Spore protein YkvP/CgeB glycosyl transferase-like" evidence="1">
    <location>
        <begin position="255"/>
        <end position="375"/>
    </location>
</feature>
<dbReference type="Pfam" id="PF13524">
    <property type="entry name" value="Glyco_trans_1_2"/>
    <property type="match status" value="1"/>
</dbReference>
<accession>A0A9W6EWD5</accession>
<dbReference type="GO" id="GO:0016740">
    <property type="term" value="F:transferase activity"/>
    <property type="evidence" value="ECO:0007669"/>
    <property type="project" value="UniProtKB-KW"/>
</dbReference>